<comment type="caution">
    <text evidence="1">The sequence shown here is derived from an EMBL/GenBank/DDBJ whole genome shotgun (WGS) entry which is preliminary data.</text>
</comment>
<proteinExistence type="predicted"/>
<dbReference type="CDD" id="cd02440">
    <property type="entry name" value="AdoMet_MTases"/>
    <property type="match status" value="1"/>
</dbReference>
<dbReference type="SUPFAM" id="SSF53335">
    <property type="entry name" value="S-adenosyl-L-methionine-dependent methyltransferases"/>
    <property type="match status" value="1"/>
</dbReference>
<gene>
    <name evidence="1" type="ORF">GCM10009422_15880</name>
</gene>
<reference evidence="1 2" key="1">
    <citation type="journal article" date="2019" name="Int. J. Syst. Evol. Microbiol.">
        <title>The Global Catalogue of Microorganisms (GCM) 10K type strain sequencing project: providing services to taxonomists for standard genome sequencing and annotation.</title>
        <authorList>
            <consortium name="The Broad Institute Genomics Platform"/>
            <consortium name="The Broad Institute Genome Sequencing Center for Infectious Disease"/>
            <person name="Wu L."/>
            <person name="Ma J."/>
        </authorList>
    </citation>
    <scope>NUCLEOTIDE SEQUENCE [LARGE SCALE GENOMIC DNA]</scope>
    <source>
        <strain evidence="1 2">JCM 12928</strain>
    </source>
</reference>
<accession>A0ABN1GVL5</accession>
<sequence>MSLANVAIRQLQDAPFPDFVTRPAIDSLVTEARKRLDREGPHDEAAFARDMAARVIAEHTAAANEQHYELPPEFFRICLGPRLKYSCCLYPNAGTTLAEAEEIGLAETCEHAELEDGQTILEMGCGWGSLSLWMAERYPNARITAVSNSHGQRQHIEGQAAARGLTNLTVITCDMNDFQSDGGFDRIVSVEMFEHMANWRALLTRARGWLKSDGRMFIHVFTHRDAPYRFDHTDSGDFIAQHFFTGGVMPSRGLMRQFPDVFEVEQEWTWNGVNYQRTADDWLRNMDAEPVRVMELMRQTYGADAALWRRRWRRFYMATAGLFGNDGGNTWAVSHYRLKPA</sequence>
<name>A0ABN1GVL5_9CAUL</name>
<dbReference type="Pfam" id="PF02353">
    <property type="entry name" value="CMAS"/>
    <property type="match status" value="1"/>
</dbReference>
<dbReference type="RefSeq" id="WP_343792481.1">
    <property type="nucleotide sequence ID" value="NZ_BAAAGA010000003.1"/>
</dbReference>
<protein>
    <submittedName>
        <fullName evidence="1">Cyclopropane-fatty-acyl-phospholipid synthase family protein</fullName>
    </submittedName>
</protein>
<evidence type="ECO:0000313" key="2">
    <source>
        <dbReference type="Proteomes" id="UP001501352"/>
    </source>
</evidence>
<dbReference type="Proteomes" id="UP001501352">
    <property type="component" value="Unassembled WGS sequence"/>
</dbReference>
<organism evidence="1 2">
    <name type="scientific">Brevundimonas kwangchunensis</name>
    <dbReference type="NCBI Taxonomy" id="322163"/>
    <lineage>
        <taxon>Bacteria</taxon>
        <taxon>Pseudomonadati</taxon>
        <taxon>Pseudomonadota</taxon>
        <taxon>Alphaproteobacteria</taxon>
        <taxon>Caulobacterales</taxon>
        <taxon>Caulobacteraceae</taxon>
        <taxon>Brevundimonas</taxon>
    </lineage>
</organism>
<keyword evidence="2" id="KW-1185">Reference proteome</keyword>
<dbReference type="PANTHER" id="PTHR43832">
    <property type="match status" value="1"/>
</dbReference>
<dbReference type="Gene3D" id="3.40.50.150">
    <property type="entry name" value="Vaccinia Virus protein VP39"/>
    <property type="match status" value="1"/>
</dbReference>
<dbReference type="EMBL" id="BAAAGA010000003">
    <property type="protein sequence ID" value="GAA0620968.1"/>
    <property type="molecule type" value="Genomic_DNA"/>
</dbReference>
<dbReference type="InterPro" id="IPR029063">
    <property type="entry name" value="SAM-dependent_MTases_sf"/>
</dbReference>
<dbReference type="PANTHER" id="PTHR43832:SF1">
    <property type="entry name" value="S-ADENOSYL-L-METHIONINE-DEPENDENT METHYLTRANSFERASES SUPERFAMILY PROTEIN"/>
    <property type="match status" value="1"/>
</dbReference>
<evidence type="ECO:0000313" key="1">
    <source>
        <dbReference type="EMBL" id="GAA0620968.1"/>
    </source>
</evidence>